<reference evidence="4 5" key="1">
    <citation type="submission" date="2018-08" db="EMBL/GenBank/DDBJ databases">
        <title>Aphanomyces genome sequencing and annotation.</title>
        <authorList>
            <person name="Minardi D."/>
            <person name="Oidtmann B."/>
            <person name="Van Der Giezen M."/>
            <person name="Studholme D.J."/>
        </authorList>
    </citation>
    <scope>NUCLEOTIDE SEQUENCE [LARGE SCALE GENOMIC DNA]</scope>
    <source>
        <strain evidence="3 4">Da</strain>
        <strain evidence="2 5">Sv</strain>
    </source>
</reference>
<accession>A0A418EPQ7</accession>
<sequence>MKRRLVRQFGQKPLQRVRMQRQSMQLELAEHLPGINHYCLPPERGSDKKEMKHKKKSSSKARRHDSSDSDDSGSSDSDHRSKKHKSSKKHKEKKAKKDKKSSKKSSKKSNAVNQNEYGKYGILRESDFHLKAVSFNVWLRDIKKINDFNGPKWEAMELFKEYMEDYNTATFPHEKYYDVEKYEMRKHHKKASKDNKRKHDDAPGDEEAMRRERLRQRIEAGHKDFGLIMQTMSKEKIEGMRNQEKLRTQMQLHYKSGNVTEARRLEVLLNKVDDKQPNMPFL</sequence>
<feature type="region of interest" description="Disordered" evidence="1">
    <location>
        <begin position="187"/>
        <end position="209"/>
    </location>
</feature>
<dbReference type="VEuPathDB" id="FungiDB:H257_17621"/>
<feature type="region of interest" description="Disordered" evidence="1">
    <location>
        <begin position="1"/>
        <end position="113"/>
    </location>
</feature>
<evidence type="ECO:0000313" key="4">
    <source>
        <dbReference type="Proteomes" id="UP000285430"/>
    </source>
</evidence>
<comment type="caution">
    <text evidence="3">The sequence shown here is derived from an EMBL/GenBank/DDBJ whole genome shotgun (WGS) entry which is preliminary data.</text>
</comment>
<protein>
    <submittedName>
        <fullName evidence="3">Uncharacterized protein</fullName>
    </submittedName>
</protein>
<dbReference type="EMBL" id="QUTG01004049">
    <property type="protein sequence ID" value="RHY89297.1"/>
    <property type="molecule type" value="Genomic_DNA"/>
</dbReference>
<feature type="compositionally biased region" description="Basic and acidic residues" evidence="1">
    <location>
        <begin position="192"/>
        <end position="209"/>
    </location>
</feature>
<gene>
    <name evidence="2" type="ORF">DYB35_004187</name>
    <name evidence="3" type="ORF">DYB37_005217</name>
</gene>
<feature type="compositionally biased region" description="Basic residues" evidence="1">
    <location>
        <begin position="80"/>
        <end position="107"/>
    </location>
</feature>
<organism evidence="3 4">
    <name type="scientific">Aphanomyces astaci</name>
    <name type="common">Crayfish plague agent</name>
    <dbReference type="NCBI Taxonomy" id="112090"/>
    <lineage>
        <taxon>Eukaryota</taxon>
        <taxon>Sar</taxon>
        <taxon>Stramenopiles</taxon>
        <taxon>Oomycota</taxon>
        <taxon>Saprolegniomycetes</taxon>
        <taxon>Saprolegniales</taxon>
        <taxon>Verrucalvaceae</taxon>
        <taxon>Aphanomyces</taxon>
    </lineage>
</organism>
<dbReference type="EMBL" id="QUTH01003848">
    <property type="protein sequence ID" value="RHZ16964.1"/>
    <property type="molecule type" value="Genomic_DNA"/>
</dbReference>
<name>A0A418EPQ7_APHAT</name>
<proteinExistence type="predicted"/>
<evidence type="ECO:0000256" key="1">
    <source>
        <dbReference type="SAM" id="MobiDB-lite"/>
    </source>
</evidence>
<dbReference type="PANTHER" id="PTHR34689">
    <property type="entry name" value="NUCLEIC ACID-BINDING PROTEIN"/>
    <property type="match status" value="1"/>
</dbReference>
<dbReference type="Proteomes" id="UP000285430">
    <property type="component" value="Unassembled WGS sequence"/>
</dbReference>
<feature type="compositionally biased region" description="Basic residues" evidence="1">
    <location>
        <begin position="51"/>
        <end position="63"/>
    </location>
</feature>
<dbReference type="AlphaFoldDB" id="A0A418EPQ7"/>
<evidence type="ECO:0000313" key="2">
    <source>
        <dbReference type="EMBL" id="RHY89297.1"/>
    </source>
</evidence>
<dbReference type="Proteomes" id="UP000285712">
    <property type="component" value="Unassembled WGS sequence"/>
</dbReference>
<dbReference type="PANTHER" id="PTHR34689:SF1">
    <property type="entry name" value="NUCLEIC ACID-BINDING PROTEIN"/>
    <property type="match status" value="1"/>
</dbReference>
<evidence type="ECO:0000313" key="5">
    <source>
        <dbReference type="Proteomes" id="UP000285712"/>
    </source>
</evidence>
<evidence type="ECO:0000313" key="3">
    <source>
        <dbReference type="EMBL" id="RHZ16964.1"/>
    </source>
</evidence>